<organism evidence="5 6">
    <name type="scientific">Eleusine coracana subsp. coracana</name>
    <dbReference type="NCBI Taxonomy" id="191504"/>
    <lineage>
        <taxon>Eukaryota</taxon>
        <taxon>Viridiplantae</taxon>
        <taxon>Streptophyta</taxon>
        <taxon>Embryophyta</taxon>
        <taxon>Tracheophyta</taxon>
        <taxon>Spermatophyta</taxon>
        <taxon>Magnoliopsida</taxon>
        <taxon>Liliopsida</taxon>
        <taxon>Poales</taxon>
        <taxon>Poaceae</taxon>
        <taxon>PACMAD clade</taxon>
        <taxon>Chloridoideae</taxon>
        <taxon>Cynodonteae</taxon>
        <taxon>Eleusininae</taxon>
        <taxon>Eleusine</taxon>
    </lineage>
</organism>
<dbReference type="GO" id="GO:0080044">
    <property type="term" value="F:quercetin 7-O-glucosyltransferase activity"/>
    <property type="evidence" value="ECO:0007669"/>
    <property type="project" value="TreeGrafter"/>
</dbReference>
<dbReference type="AlphaFoldDB" id="A0AAV5E4M4"/>
<comment type="similarity">
    <text evidence="1 3">Belongs to the UDP-glycosyltransferase family.</text>
</comment>
<dbReference type="InterPro" id="IPR002213">
    <property type="entry name" value="UDP_glucos_trans"/>
</dbReference>
<keyword evidence="2 3" id="KW-0808">Transferase</keyword>
<name>A0AAV5E4M4_ELECO</name>
<dbReference type="Gene3D" id="3.40.50.2000">
    <property type="entry name" value="Glycogen Phosphorylase B"/>
    <property type="match status" value="2"/>
</dbReference>
<dbReference type="EC" id="2.4.1.-" evidence="4"/>
<evidence type="ECO:0000313" key="5">
    <source>
        <dbReference type="EMBL" id="GJN17415.1"/>
    </source>
</evidence>
<comment type="caution">
    <text evidence="5">The sequence shown here is derived from an EMBL/GenBank/DDBJ whole genome shotgun (WGS) entry which is preliminary data.</text>
</comment>
<reference evidence="5" key="2">
    <citation type="submission" date="2021-12" db="EMBL/GenBank/DDBJ databases">
        <title>Resequencing data analysis of finger millet.</title>
        <authorList>
            <person name="Hatakeyama M."/>
            <person name="Aluri S."/>
            <person name="Balachadran M.T."/>
            <person name="Sivarajan S.R."/>
            <person name="Poveda L."/>
            <person name="Shimizu-Inatsugi R."/>
            <person name="Schlapbach R."/>
            <person name="Sreeman S.M."/>
            <person name="Shimizu K.K."/>
        </authorList>
    </citation>
    <scope>NUCLEOTIDE SEQUENCE</scope>
</reference>
<evidence type="ECO:0000256" key="1">
    <source>
        <dbReference type="ARBA" id="ARBA00009995"/>
    </source>
</evidence>
<dbReference type="PANTHER" id="PTHR11926:SF1395">
    <property type="entry name" value="GLYCOSYLTRANSFERASE"/>
    <property type="match status" value="1"/>
</dbReference>
<dbReference type="InterPro" id="IPR035595">
    <property type="entry name" value="UDP_glycos_trans_CS"/>
</dbReference>
<keyword evidence="6" id="KW-1185">Reference proteome</keyword>
<evidence type="ECO:0000256" key="2">
    <source>
        <dbReference type="ARBA" id="ARBA00022679"/>
    </source>
</evidence>
<dbReference type="Pfam" id="PF00201">
    <property type="entry name" value="UDPGT"/>
    <property type="match status" value="1"/>
</dbReference>
<evidence type="ECO:0000256" key="4">
    <source>
        <dbReference type="RuleBase" id="RU362057"/>
    </source>
</evidence>
<keyword evidence="3" id="KW-0328">Glycosyltransferase</keyword>
<dbReference type="FunFam" id="3.40.50.2000:FF:000138">
    <property type="entry name" value="Glycosyltransferase"/>
    <property type="match status" value="1"/>
</dbReference>
<dbReference type="Proteomes" id="UP001054889">
    <property type="component" value="Unassembled WGS sequence"/>
</dbReference>
<gene>
    <name evidence="5" type="primary">gb04478</name>
    <name evidence="5" type="ORF">PR202_gb04478</name>
</gene>
<dbReference type="EMBL" id="BQKI01000073">
    <property type="protein sequence ID" value="GJN17415.1"/>
    <property type="molecule type" value="Genomic_DNA"/>
</dbReference>
<dbReference type="PANTHER" id="PTHR11926">
    <property type="entry name" value="GLUCOSYL/GLUCURONOSYL TRANSFERASES"/>
    <property type="match status" value="1"/>
</dbReference>
<dbReference type="SUPFAM" id="SSF53756">
    <property type="entry name" value="UDP-Glycosyltransferase/glycogen phosphorylase"/>
    <property type="match status" value="1"/>
</dbReference>
<reference evidence="5" key="1">
    <citation type="journal article" date="2018" name="DNA Res.">
        <title>Multiple hybrid de novo genome assembly of finger millet, an orphan allotetraploid crop.</title>
        <authorList>
            <person name="Hatakeyama M."/>
            <person name="Aluri S."/>
            <person name="Balachadran M.T."/>
            <person name="Sivarajan S.R."/>
            <person name="Patrignani A."/>
            <person name="Gruter S."/>
            <person name="Poveda L."/>
            <person name="Shimizu-Inatsugi R."/>
            <person name="Baeten J."/>
            <person name="Francoijs K.J."/>
            <person name="Nataraja K.N."/>
            <person name="Reddy Y.A.N."/>
            <person name="Phadnis S."/>
            <person name="Ravikumar R.L."/>
            <person name="Schlapbach R."/>
            <person name="Sreeman S.M."/>
            <person name="Shimizu K.K."/>
        </authorList>
    </citation>
    <scope>NUCLEOTIDE SEQUENCE</scope>
</reference>
<proteinExistence type="inferred from homology"/>
<dbReference type="GO" id="GO:0080043">
    <property type="term" value="F:quercetin 3-O-glucosyltransferase activity"/>
    <property type="evidence" value="ECO:0007669"/>
    <property type="project" value="TreeGrafter"/>
</dbReference>
<evidence type="ECO:0000313" key="6">
    <source>
        <dbReference type="Proteomes" id="UP001054889"/>
    </source>
</evidence>
<dbReference type="PROSITE" id="PS00375">
    <property type="entry name" value="UDPGT"/>
    <property type="match status" value="1"/>
</dbReference>
<dbReference type="CDD" id="cd03784">
    <property type="entry name" value="GT1_Gtf-like"/>
    <property type="match status" value="1"/>
</dbReference>
<sequence>MATPPATRHVVAVPYPGRGHINPMLVVCRQLAAADSALTVTVVVTEEWHALLASAGVVPSLPERVRLATITNVLPSERGRGADPIGFIEAVNAKMGEPVEQLLDRLMLEQKPEAIVVDTYLTWGVATGASRGIPVCSLWTMPATFFLALYHMDQWPPTEACEAEEGQSSKSLDQYVPFPILSSVKCSYIKIFRSWELSMKRAAEAFLNVRKAQCVLFTSFYELEAYAINVLSELVPYPLYTVGPSIPYMPLKDYPDKINHEQCIDWLDIQPKNSVLYVSFGSHISLSPLQLDEIAMGLHDSAVSFFWVARDKATTNSLQQIAGHKGLVVPWCDQLKVLCHPSVGGFLSHCGWNSILEAVFAGVPLLAFPIVWDQLVNGRLVADEWKIGINLREDKNKDGNVSRAAVSAAMTKLMDLGDDDSQEMRRRAVELCQASRSAILEGGSSQRSLSSFVKDISKGRLNVSESPQ</sequence>
<protein>
    <recommendedName>
        <fullName evidence="4">Glycosyltransferase</fullName>
        <ecNumber evidence="4">2.4.1.-</ecNumber>
    </recommendedName>
</protein>
<evidence type="ECO:0000256" key="3">
    <source>
        <dbReference type="RuleBase" id="RU003718"/>
    </source>
</evidence>
<accession>A0AAV5E4M4</accession>